<dbReference type="SUPFAM" id="SSF53756">
    <property type="entry name" value="UDP-Glycosyltransferase/glycogen phosphorylase"/>
    <property type="match status" value="1"/>
</dbReference>
<dbReference type="RefSeq" id="WP_422864090.1">
    <property type="nucleotide sequence ID" value="NZ_JAMSKV010000007.1"/>
</dbReference>
<protein>
    <recommendedName>
        <fullName evidence="3">Glycosyl transferase</fullName>
    </recommendedName>
</protein>
<dbReference type="InterPro" id="IPR043148">
    <property type="entry name" value="TagF_C"/>
</dbReference>
<comment type="caution">
    <text evidence="1">The sequence shown here is derived from an EMBL/GenBank/DDBJ whole genome shotgun (WGS) entry which is preliminary data.</text>
</comment>
<sequence>MDIAFLYIAEAYQCYHGAAIALELASRPGVRVRSFHNDPETPAVLERIHRAYEAPPAGSERLRTRPATRALQRIRRLGMQKTLCMFDNRAVLNRFDAVVAVEDTVALARRVGITRPKLIYYPHGYGDRARGFAGPVRRFDHVLLSGPRIAARMLEEGLVRPDNHSVVGPVKLETGARIGAHTPLGFGGGRPVVLYNAHKAPGLSSWDQFVEPMLAGFAAQDRFALVVAPHVKMFRRRSAATRAAWTARGMGNILVDVESGRLLDMSYTSAADIYVGDVSSQVYEFLARPRPCVFLNPSRIAWRDDPSFAHWHLGEVVEEPEALMPAIARAQARHGEFRERQIVQATASLGSLEPTPSVRAADAILDAIGRA</sequence>
<accession>A0ABT1W6X2</accession>
<organism evidence="1 2">
    <name type="scientific">Endosaccharibacter trunci</name>
    <dbReference type="NCBI Taxonomy" id="2812733"/>
    <lineage>
        <taxon>Bacteria</taxon>
        <taxon>Pseudomonadati</taxon>
        <taxon>Pseudomonadota</taxon>
        <taxon>Alphaproteobacteria</taxon>
        <taxon>Acetobacterales</taxon>
        <taxon>Acetobacteraceae</taxon>
        <taxon>Endosaccharibacter</taxon>
    </lineage>
</organism>
<proteinExistence type="predicted"/>
<gene>
    <name evidence="1" type="ORF">NFI95_09100</name>
</gene>
<evidence type="ECO:0000313" key="2">
    <source>
        <dbReference type="Proteomes" id="UP001524587"/>
    </source>
</evidence>
<keyword evidence="2" id="KW-1185">Reference proteome</keyword>
<dbReference type="Gene3D" id="3.40.50.12580">
    <property type="match status" value="1"/>
</dbReference>
<evidence type="ECO:0000313" key="1">
    <source>
        <dbReference type="EMBL" id="MCQ8278607.1"/>
    </source>
</evidence>
<dbReference type="Proteomes" id="UP001524587">
    <property type="component" value="Unassembled WGS sequence"/>
</dbReference>
<evidence type="ECO:0008006" key="3">
    <source>
        <dbReference type="Google" id="ProtNLM"/>
    </source>
</evidence>
<reference evidence="1 2" key="1">
    <citation type="submission" date="2022-06" db="EMBL/GenBank/DDBJ databases">
        <title>Endosaccharibacter gen. nov., sp. nov., endophytic bacteria isolated from sugarcane.</title>
        <authorList>
            <person name="Pitiwittayakul N."/>
            <person name="Yukphan P."/>
            <person name="Charoenyingcharoen P."/>
            <person name="Tanasupawat S."/>
        </authorList>
    </citation>
    <scope>NUCLEOTIDE SEQUENCE [LARGE SCALE GENOMIC DNA]</scope>
    <source>
        <strain evidence="1 2">KSS8</strain>
    </source>
</reference>
<dbReference type="EMBL" id="JAMSKV010000007">
    <property type="protein sequence ID" value="MCQ8278607.1"/>
    <property type="molecule type" value="Genomic_DNA"/>
</dbReference>
<name>A0ABT1W6X2_9PROT</name>